<keyword evidence="10" id="KW-0732">Signal</keyword>
<feature type="signal peptide" evidence="10">
    <location>
        <begin position="1"/>
        <end position="27"/>
    </location>
</feature>
<feature type="compositionally biased region" description="Polar residues" evidence="9">
    <location>
        <begin position="412"/>
        <end position="429"/>
    </location>
</feature>
<reference evidence="12" key="1">
    <citation type="submission" date="2021-06" db="EMBL/GenBank/DDBJ databases">
        <authorList>
            <person name="Kallberg Y."/>
            <person name="Tangrot J."/>
            <person name="Rosling A."/>
        </authorList>
    </citation>
    <scope>NUCLEOTIDE SEQUENCE</scope>
    <source>
        <strain evidence="12">CL551</strain>
    </source>
</reference>
<dbReference type="GO" id="GO:0005634">
    <property type="term" value="C:nucleus"/>
    <property type="evidence" value="ECO:0007669"/>
    <property type="project" value="UniProtKB-SubCell"/>
</dbReference>
<dbReference type="GO" id="GO:0000160">
    <property type="term" value="P:phosphorelay signal transduction system"/>
    <property type="evidence" value="ECO:0007669"/>
    <property type="project" value="UniProtKB-KW"/>
</dbReference>
<dbReference type="PROSITE" id="PS50110">
    <property type="entry name" value="RESPONSE_REGULATORY"/>
    <property type="match status" value="1"/>
</dbReference>
<keyword evidence="4" id="KW-0805">Transcription regulation</keyword>
<accession>A0A9N8W105</accession>
<feature type="modified residue" description="4-aspartylphosphate" evidence="8">
    <location>
        <position position="894"/>
    </location>
</feature>
<keyword evidence="2 8" id="KW-0597">Phosphoprotein</keyword>
<dbReference type="PANTHER" id="PTHR45339:SF1">
    <property type="entry name" value="HYBRID SIGNAL TRANSDUCTION HISTIDINE KINASE J"/>
    <property type="match status" value="1"/>
</dbReference>
<keyword evidence="7" id="KW-0539">Nucleus</keyword>
<feature type="compositionally biased region" description="Polar residues" evidence="9">
    <location>
        <begin position="1004"/>
        <end position="1016"/>
    </location>
</feature>
<dbReference type="InterPro" id="IPR036388">
    <property type="entry name" value="WH-like_DNA-bd_sf"/>
</dbReference>
<evidence type="ECO:0000256" key="1">
    <source>
        <dbReference type="ARBA" id="ARBA00004123"/>
    </source>
</evidence>
<evidence type="ECO:0000256" key="2">
    <source>
        <dbReference type="ARBA" id="ARBA00022553"/>
    </source>
</evidence>
<evidence type="ECO:0000256" key="5">
    <source>
        <dbReference type="ARBA" id="ARBA00023125"/>
    </source>
</evidence>
<comment type="caution">
    <text evidence="12">The sequence shown here is derived from an EMBL/GenBank/DDBJ whole genome shotgun (WGS) entry which is preliminary data.</text>
</comment>
<dbReference type="Pfam" id="PF00447">
    <property type="entry name" value="HSF_DNA-bind"/>
    <property type="match status" value="1"/>
</dbReference>
<organism evidence="12 13">
    <name type="scientific">Acaulospora morrowiae</name>
    <dbReference type="NCBI Taxonomy" id="94023"/>
    <lineage>
        <taxon>Eukaryota</taxon>
        <taxon>Fungi</taxon>
        <taxon>Fungi incertae sedis</taxon>
        <taxon>Mucoromycota</taxon>
        <taxon>Glomeromycotina</taxon>
        <taxon>Glomeromycetes</taxon>
        <taxon>Diversisporales</taxon>
        <taxon>Acaulosporaceae</taxon>
        <taxon>Acaulospora</taxon>
    </lineage>
</organism>
<dbReference type="Gene3D" id="3.40.50.2300">
    <property type="match status" value="1"/>
</dbReference>
<dbReference type="AlphaFoldDB" id="A0A9N8W105"/>
<evidence type="ECO:0000313" key="12">
    <source>
        <dbReference type="EMBL" id="CAG8473384.1"/>
    </source>
</evidence>
<keyword evidence="3" id="KW-0902">Two-component regulatory system</keyword>
<dbReference type="InterPro" id="IPR000232">
    <property type="entry name" value="HSF_DNA-bd"/>
</dbReference>
<dbReference type="FunFam" id="1.10.10.10:FF:000027">
    <property type="entry name" value="Heat shock transcription factor 1"/>
    <property type="match status" value="1"/>
</dbReference>
<evidence type="ECO:0000256" key="9">
    <source>
        <dbReference type="SAM" id="MobiDB-lite"/>
    </source>
</evidence>
<feature type="domain" description="Response regulatory" evidence="11">
    <location>
        <begin position="845"/>
        <end position="959"/>
    </location>
</feature>
<evidence type="ECO:0000256" key="8">
    <source>
        <dbReference type="PROSITE-ProRule" id="PRU00169"/>
    </source>
</evidence>
<dbReference type="OrthoDB" id="60033at2759"/>
<protein>
    <submittedName>
        <fullName evidence="12">6960_t:CDS:1</fullName>
    </submittedName>
</protein>
<dbReference type="GO" id="GO:0003700">
    <property type="term" value="F:DNA-binding transcription factor activity"/>
    <property type="evidence" value="ECO:0007669"/>
    <property type="project" value="InterPro"/>
</dbReference>
<dbReference type="SMART" id="SM00448">
    <property type="entry name" value="REC"/>
    <property type="match status" value="1"/>
</dbReference>
<dbReference type="SUPFAM" id="SSF52172">
    <property type="entry name" value="CheY-like"/>
    <property type="match status" value="1"/>
</dbReference>
<evidence type="ECO:0000256" key="4">
    <source>
        <dbReference type="ARBA" id="ARBA00023015"/>
    </source>
</evidence>
<dbReference type="CDD" id="cd17546">
    <property type="entry name" value="REC_hyHK_CKI1_RcsC-like"/>
    <property type="match status" value="1"/>
</dbReference>
<dbReference type="SUPFAM" id="SSF46785">
    <property type="entry name" value="Winged helix' DNA-binding domain"/>
    <property type="match status" value="1"/>
</dbReference>
<keyword evidence="5" id="KW-0238">DNA-binding</keyword>
<dbReference type="PROSITE" id="PS00434">
    <property type="entry name" value="HSF_DOMAIN"/>
    <property type="match status" value="1"/>
</dbReference>
<dbReference type="FunFam" id="3.40.50.2300:FF:000212">
    <property type="entry name" value="Stress response regulator/HFS transcription factor"/>
    <property type="match status" value="1"/>
</dbReference>
<dbReference type="InterPro" id="IPR011006">
    <property type="entry name" value="CheY-like_superfamily"/>
</dbReference>
<dbReference type="InterPro" id="IPR036390">
    <property type="entry name" value="WH_DNA-bd_sf"/>
</dbReference>
<keyword evidence="6" id="KW-0804">Transcription</keyword>
<sequence>MRFTSLFTISFIFSVVFVISVSDQAFALSCRDHYYPFDHKSSKKITCDVTKNKGFDQLKSNATTLSPDQAFVIDFHCGVNNATLCNKAKNAFISVGIRIASVVNFNTPLRVNATFTNFCTDLGECPTPGGGLILGSASPARTLPLQDDDGVTRYYPQALVKQMNLENHPAFGPYDITAFFNTQANMFFKGDPDIGPDQFDFEYIVTHEFVHGLGFASSWRSYLTDTPVILTPLPDFLNDAESLNSPATFTGFSELAFDRYMQLKEPGKPAINMTTLTKQINSFVKIGTRFKTVNDLLNTFANSPQFNLTQQLLIDAETPFTMSFVTRDSSVSLFLETKLNPFQDGSSVSHVDTQFKASSDFLMAFSAFNGTTLDDIIKKTGGKSALGPKLLKVLSTLGYSTSNDPNPYQPTAPGNNQTNPSISSSSGKRTTQKRPVTRFIDEKFVLIVVTLKGRTEKLTFGLENKFQACKYLGPFNERKRTISLTRGILSYRFLLHLSCTDPQYPVISFFGHKLYRTSLELGTETRQDEQLIWRSGFRKKVIQRKYVNTRMLEDDSYSEVVSWGVNGDSFVVKEIDTFTKKILPRHFKHSNFASFVRQLNKYDFHKVRNSDDTVAPYGEQAWEFHHPKFHCDKRNQLDDIKRKTPNRRGVPASPPTEVPIHFHITELQSQINHLTRLQANMDNHLHSLSDNYNSIVQELSSFQKSMAAQDQLMQNLVQYLVSLEEKNCLSRDTINNQGNKSSDSKCISFAPSEQAQKLINSYTEISRTSFEQINKISSRAQSIHQLASNAVEGNAKTPETVKISLLETPIDYNGCSSSNSKDNRNVGRSNIIRSTFIPNWTVPPKVLLVDDDAVYQNIGSKLLKVFGCSIDIATDGLSAVGKMNIEKYDLVLMDIVLPNLDGVEATAQIRRFDLNTPIISMTSNTTAQECIKYLSNGMNDILAKPFTKTKLLSVLERYCMHLKIMPTFQNIQRPFGISNRQLETTASSDGSNGGDGNGDDGNNWISNRTPVSTSDGRSYVVSGENYIHIMNATYGVTRYAEENVSNDGPRKKQKFEWIE</sequence>
<name>A0A9N8W105_9GLOM</name>
<proteinExistence type="predicted"/>
<evidence type="ECO:0000256" key="6">
    <source>
        <dbReference type="ARBA" id="ARBA00023163"/>
    </source>
</evidence>
<keyword evidence="13" id="KW-1185">Reference proteome</keyword>
<feature type="region of interest" description="Disordered" evidence="9">
    <location>
        <begin position="983"/>
        <end position="1016"/>
    </location>
</feature>
<gene>
    <name evidence="12" type="ORF">AMORRO_LOCUS1961</name>
</gene>
<evidence type="ECO:0000313" key="13">
    <source>
        <dbReference type="Proteomes" id="UP000789342"/>
    </source>
</evidence>
<dbReference type="InterPro" id="IPR001789">
    <property type="entry name" value="Sig_transdc_resp-reg_receiver"/>
</dbReference>
<feature type="region of interest" description="Disordered" evidence="9">
    <location>
        <begin position="402"/>
        <end position="433"/>
    </location>
</feature>
<evidence type="ECO:0000256" key="7">
    <source>
        <dbReference type="ARBA" id="ARBA00023242"/>
    </source>
</evidence>
<dbReference type="PRINTS" id="PR00056">
    <property type="entry name" value="HSFDOMAIN"/>
</dbReference>
<evidence type="ECO:0000256" key="3">
    <source>
        <dbReference type="ARBA" id="ARBA00023012"/>
    </source>
</evidence>
<comment type="subcellular location">
    <subcellularLocation>
        <location evidence="1">Nucleus</location>
    </subcellularLocation>
</comment>
<feature type="chain" id="PRO_5040481321" evidence="10">
    <location>
        <begin position="28"/>
        <end position="1059"/>
    </location>
</feature>
<dbReference type="Gene3D" id="1.10.10.10">
    <property type="entry name" value="Winged helix-like DNA-binding domain superfamily/Winged helix DNA-binding domain"/>
    <property type="match status" value="1"/>
</dbReference>
<evidence type="ECO:0000256" key="10">
    <source>
        <dbReference type="SAM" id="SignalP"/>
    </source>
</evidence>
<dbReference type="EMBL" id="CAJVPV010000773">
    <property type="protein sequence ID" value="CAG8473384.1"/>
    <property type="molecule type" value="Genomic_DNA"/>
</dbReference>
<dbReference type="SMART" id="SM00415">
    <property type="entry name" value="HSF"/>
    <property type="match status" value="1"/>
</dbReference>
<dbReference type="Pfam" id="PF00072">
    <property type="entry name" value="Response_reg"/>
    <property type="match status" value="1"/>
</dbReference>
<dbReference type="PANTHER" id="PTHR45339">
    <property type="entry name" value="HYBRID SIGNAL TRANSDUCTION HISTIDINE KINASE J"/>
    <property type="match status" value="1"/>
</dbReference>
<evidence type="ECO:0000259" key="11">
    <source>
        <dbReference type="PROSITE" id="PS50110"/>
    </source>
</evidence>
<dbReference type="Proteomes" id="UP000789342">
    <property type="component" value="Unassembled WGS sequence"/>
</dbReference>
<dbReference type="GO" id="GO:0043565">
    <property type="term" value="F:sequence-specific DNA binding"/>
    <property type="evidence" value="ECO:0007669"/>
    <property type="project" value="InterPro"/>
</dbReference>